<evidence type="ECO:0000313" key="1">
    <source>
        <dbReference type="EMBL" id="ONI26566.1"/>
    </source>
</evidence>
<accession>A0A251QS07</accession>
<dbReference type="Proteomes" id="UP000006882">
    <property type="component" value="Chromosome G1"/>
</dbReference>
<reference evidence="1 2" key="1">
    <citation type="journal article" date="2013" name="Nat. Genet.">
        <title>The high-quality draft genome of peach (Prunus persica) identifies unique patterns of genetic diversity, domestication and genome evolution.</title>
        <authorList>
            <consortium name="International Peach Genome Initiative"/>
            <person name="Verde I."/>
            <person name="Abbott A.G."/>
            <person name="Scalabrin S."/>
            <person name="Jung S."/>
            <person name="Shu S."/>
            <person name="Marroni F."/>
            <person name="Zhebentyayeva T."/>
            <person name="Dettori M.T."/>
            <person name="Grimwood J."/>
            <person name="Cattonaro F."/>
            <person name="Zuccolo A."/>
            <person name="Rossini L."/>
            <person name="Jenkins J."/>
            <person name="Vendramin E."/>
            <person name="Meisel L.A."/>
            <person name="Decroocq V."/>
            <person name="Sosinski B."/>
            <person name="Prochnik S."/>
            <person name="Mitros T."/>
            <person name="Policriti A."/>
            <person name="Cipriani G."/>
            <person name="Dondini L."/>
            <person name="Ficklin S."/>
            <person name="Goodstein D.M."/>
            <person name="Xuan P."/>
            <person name="Del Fabbro C."/>
            <person name="Aramini V."/>
            <person name="Copetti D."/>
            <person name="Gonzalez S."/>
            <person name="Horner D.S."/>
            <person name="Falchi R."/>
            <person name="Lucas S."/>
            <person name="Mica E."/>
            <person name="Maldonado J."/>
            <person name="Lazzari B."/>
            <person name="Bielenberg D."/>
            <person name="Pirona R."/>
            <person name="Miculan M."/>
            <person name="Barakat A."/>
            <person name="Testolin R."/>
            <person name="Stella A."/>
            <person name="Tartarini S."/>
            <person name="Tonutti P."/>
            <person name="Arus P."/>
            <person name="Orellana A."/>
            <person name="Wells C."/>
            <person name="Main D."/>
            <person name="Vizzotto G."/>
            <person name="Silva H."/>
            <person name="Salamini F."/>
            <person name="Schmutz J."/>
            <person name="Morgante M."/>
            <person name="Rokhsar D.S."/>
        </authorList>
    </citation>
    <scope>NUCLEOTIDE SEQUENCE [LARGE SCALE GENOMIC DNA]</scope>
    <source>
        <strain evidence="2">cv. Nemared</strain>
    </source>
</reference>
<protein>
    <submittedName>
        <fullName evidence="1">Uncharacterized protein</fullName>
    </submittedName>
</protein>
<dbReference type="EMBL" id="CM007651">
    <property type="protein sequence ID" value="ONI26566.1"/>
    <property type="molecule type" value="Genomic_DNA"/>
</dbReference>
<name>A0A251QS07_PRUPE</name>
<dbReference type="Gramene" id="ONI26566">
    <property type="protein sequence ID" value="ONI26566"/>
    <property type="gene ID" value="PRUPE_1G031600"/>
</dbReference>
<proteinExistence type="predicted"/>
<evidence type="ECO:0000313" key="2">
    <source>
        <dbReference type="Proteomes" id="UP000006882"/>
    </source>
</evidence>
<organism evidence="1 2">
    <name type="scientific">Prunus persica</name>
    <name type="common">Peach</name>
    <name type="synonym">Amygdalus persica</name>
    <dbReference type="NCBI Taxonomy" id="3760"/>
    <lineage>
        <taxon>Eukaryota</taxon>
        <taxon>Viridiplantae</taxon>
        <taxon>Streptophyta</taxon>
        <taxon>Embryophyta</taxon>
        <taxon>Tracheophyta</taxon>
        <taxon>Spermatophyta</taxon>
        <taxon>Magnoliopsida</taxon>
        <taxon>eudicotyledons</taxon>
        <taxon>Gunneridae</taxon>
        <taxon>Pentapetalae</taxon>
        <taxon>rosids</taxon>
        <taxon>fabids</taxon>
        <taxon>Rosales</taxon>
        <taxon>Rosaceae</taxon>
        <taxon>Amygdaloideae</taxon>
        <taxon>Amygdaleae</taxon>
        <taxon>Prunus</taxon>
    </lineage>
</organism>
<gene>
    <name evidence="1" type="ORF">PRUPE_1G031600</name>
</gene>
<dbReference type="AlphaFoldDB" id="A0A251QS07"/>
<keyword evidence="2" id="KW-1185">Reference proteome</keyword>
<sequence length="100" mass="12043">MSTTREGTKKPKTTIEPRVISWEERKTLADKEAEVLEKQIEDLKTWTNMIDAMNEEQLKEYLKNRPDELKTVKIHKSNSKQRVKSHMLFLHFLVYVCFWF</sequence>
<dbReference type="eggNOG" id="ENOG502S4NN">
    <property type="taxonomic scope" value="Eukaryota"/>
</dbReference>